<sequence length="200" mass="22578">MLSPIENERSELPSPKKLKLEEPANDEPRFPNYDSDDLETLSDDFRLLDEEWGKTGVSVNLDDSASLMKPTEICSTGCQTWLSPSTTKRRVMDSELATMEEITNGVNNMNLAVDSQKKSRIQISNTKKRLFFYVNLAKDSSLELVKVLRANFHPSAAITLYITFEANDPKDGNQTKRYQAVVLYLSFDIQVCSCKPKPSS</sequence>
<evidence type="ECO:0000313" key="3">
    <source>
        <dbReference type="Proteomes" id="UP000008694"/>
    </source>
</evidence>
<feature type="region of interest" description="Disordered" evidence="1">
    <location>
        <begin position="1"/>
        <end position="36"/>
    </location>
</feature>
<proteinExistence type="predicted"/>
<dbReference type="EMBL" id="GL348718">
    <property type="protein sequence ID" value="EFH49447.1"/>
    <property type="molecule type" value="Genomic_DNA"/>
</dbReference>
<evidence type="ECO:0000256" key="1">
    <source>
        <dbReference type="SAM" id="MobiDB-lite"/>
    </source>
</evidence>
<dbReference type="Proteomes" id="UP000008694">
    <property type="component" value="Unassembled WGS sequence"/>
</dbReference>
<dbReference type="AlphaFoldDB" id="D7LY96"/>
<feature type="compositionally biased region" description="Basic and acidic residues" evidence="1">
    <location>
        <begin position="18"/>
        <end position="29"/>
    </location>
</feature>
<reference evidence="3" key="1">
    <citation type="journal article" date="2011" name="Nat. Genet.">
        <title>The Arabidopsis lyrata genome sequence and the basis of rapid genome size change.</title>
        <authorList>
            <person name="Hu T.T."/>
            <person name="Pattyn P."/>
            <person name="Bakker E.G."/>
            <person name="Cao J."/>
            <person name="Cheng J.-F."/>
            <person name="Clark R.M."/>
            <person name="Fahlgren N."/>
            <person name="Fawcett J.A."/>
            <person name="Grimwood J."/>
            <person name="Gundlach H."/>
            <person name="Haberer G."/>
            <person name="Hollister J.D."/>
            <person name="Ossowski S."/>
            <person name="Ottilar R.P."/>
            <person name="Salamov A.A."/>
            <person name="Schneeberger K."/>
            <person name="Spannagl M."/>
            <person name="Wang X."/>
            <person name="Yang L."/>
            <person name="Nasrallah M.E."/>
            <person name="Bergelson J."/>
            <person name="Carrington J.C."/>
            <person name="Gaut B.S."/>
            <person name="Schmutz J."/>
            <person name="Mayer K.F.X."/>
            <person name="Van de Peer Y."/>
            <person name="Grigoriev I.V."/>
            <person name="Nordborg M."/>
            <person name="Weigel D."/>
            <person name="Guo Y.-L."/>
        </authorList>
    </citation>
    <scope>NUCLEOTIDE SEQUENCE [LARGE SCALE GENOMIC DNA]</scope>
    <source>
        <strain evidence="3">cv. MN47</strain>
    </source>
</reference>
<organism evidence="3">
    <name type="scientific">Arabidopsis lyrata subsp. lyrata</name>
    <name type="common">Lyre-leaved rock-cress</name>
    <dbReference type="NCBI Taxonomy" id="81972"/>
    <lineage>
        <taxon>Eukaryota</taxon>
        <taxon>Viridiplantae</taxon>
        <taxon>Streptophyta</taxon>
        <taxon>Embryophyta</taxon>
        <taxon>Tracheophyta</taxon>
        <taxon>Spermatophyta</taxon>
        <taxon>Magnoliopsida</taxon>
        <taxon>eudicotyledons</taxon>
        <taxon>Gunneridae</taxon>
        <taxon>Pentapetalae</taxon>
        <taxon>rosids</taxon>
        <taxon>malvids</taxon>
        <taxon>Brassicales</taxon>
        <taxon>Brassicaceae</taxon>
        <taxon>Camelineae</taxon>
        <taxon>Arabidopsis</taxon>
    </lineage>
</organism>
<dbReference type="HOGENOM" id="CLU_111307_2_0_1"/>
<dbReference type="InterPro" id="IPR006525">
    <property type="entry name" value="Cystatin-related_pln"/>
</dbReference>
<keyword evidence="3" id="KW-1185">Reference proteome</keyword>
<dbReference type="Gene3D" id="3.10.450.10">
    <property type="match status" value="1"/>
</dbReference>
<dbReference type="Gramene" id="fgenesh2_kg.6__430__AT5G05040.1">
    <property type="protein sequence ID" value="fgenesh2_kg.6__430__AT5G05040.1"/>
    <property type="gene ID" value="fgenesh2_kg.6__430__AT5G05040.1"/>
</dbReference>
<protein>
    <submittedName>
        <fullName evidence="2">Uncharacterized protein</fullName>
    </submittedName>
</protein>
<dbReference type="NCBIfam" id="TIGR01638">
    <property type="entry name" value="Atha_cystat_rel"/>
    <property type="match status" value="1"/>
</dbReference>
<name>D7LY96_ARALL</name>
<dbReference type="PANTHER" id="PTHR31228">
    <property type="entry name" value="CYSTATIN/MONELLIN SUPERFAMILY PROTEIN"/>
    <property type="match status" value="1"/>
</dbReference>
<dbReference type="STRING" id="81972.D7LY96"/>
<gene>
    <name evidence="2" type="ORF">ARALYDRAFT_487296</name>
</gene>
<feature type="compositionally biased region" description="Basic and acidic residues" evidence="1">
    <location>
        <begin position="1"/>
        <end position="11"/>
    </location>
</feature>
<evidence type="ECO:0000313" key="2">
    <source>
        <dbReference type="EMBL" id="EFH49447.1"/>
    </source>
</evidence>
<accession>D7LY96</accession>
<dbReference type="PANTHER" id="PTHR31228:SF22">
    <property type="entry name" value="CYSTATIN_MONELLIN SUPERFAMILY PROTEIN"/>
    <property type="match status" value="1"/>
</dbReference>